<gene>
    <name evidence="2" type="ORF">AMST5_02838</name>
</gene>
<keyword evidence="1" id="KW-1133">Transmembrane helix</keyword>
<keyword evidence="1" id="KW-0472">Membrane</keyword>
<name>A0AA48RE24_9ZZZZ</name>
<accession>A0AA48RE24</accession>
<organism evidence="2">
    <name type="scientific">freshwater sediment metagenome</name>
    <dbReference type="NCBI Taxonomy" id="556182"/>
    <lineage>
        <taxon>unclassified sequences</taxon>
        <taxon>metagenomes</taxon>
        <taxon>ecological metagenomes</taxon>
    </lineage>
</organism>
<keyword evidence="1" id="KW-0812">Transmembrane</keyword>
<proteinExistence type="predicted"/>
<dbReference type="EMBL" id="OY288114">
    <property type="protein sequence ID" value="CAJ0876993.1"/>
    <property type="molecule type" value="Genomic_DNA"/>
</dbReference>
<evidence type="ECO:0000313" key="2">
    <source>
        <dbReference type="EMBL" id="CAJ0876993.1"/>
    </source>
</evidence>
<reference evidence="2" key="1">
    <citation type="submission" date="2023-07" db="EMBL/GenBank/DDBJ databases">
        <authorList>
            <person name="Pelsma A.J. K."/>
        </authorList>
    </citation>
    <scope>NUCLEOTIDE SEQUENCE</scope>
</reference>
<evidence type="ECO:0000256" key="1">
    <source>
        <dbReference type="SAM" id="Phobius"/>
    </source>
</evidence>
<sequence>MKTLANAFIMSLAAAAAEAHPAQQLHVDLPAQQLHPLLVTIGVVIVWAISVVAVEKIATRRRRLSV</sequence>
<protein>
    <submittedName>
        <fullName evidence="2">Uncharacterized protein</fullName>
    </submittedName>
</protein>
<dbReference type="AlphaFoldDB" id="A0AA48RE24"/>
<feature type="transmembrane region" description="Helical" evidence="1">
    <location>
        <begin position="35"/>
        <end position="54"/>
    </location>
</feature>